<dbReference type="PROSITE" id="PS50011">
    <property type="entry name" value="PROTEIN_KINASE_DOM"/>
    <property type="match status" value="1"/>
</dbReference>
<proteinExistence type="inferred from homology"/>
<evidence type="ECO:0000256" key="1">
    <source>
        <dbReference type="ARBA" id="ARBA00008874"/>
    </source>
</evidence>
<dbReference type="AlphaFoldDB" id="A0AAE1RLT4"/>
<dbReference type="InterPro" id="IPR000719">
    <property type="entry name" value="Prot_kinase_dom"/>
</dbReference>
<dbReference type="Proteomes" id="UP001291623">
    <property type="component" value="Unassembled WGS sequence"/>
</dbReference>
<keyword evidence="4" id="KW-1185">Reference proteome</keyword>
<dbReference type="PANTHER" id="PTHR48014:SF3">
    <property type="entry name" value="PROTEIN KINASE DOMAIN-CONTAINING PROTEIN"/>
    <property type="match status" value="1"/>
</dbReference>
<gene>
    <name evidence="3" type="ORF">RND71_026192</name>
</gene>
<protein>
    <recommendedName>
        <fullName evidence="2">Protein kinase domain-containing protein</fullName>
    </recommendedName>
</protein>
<dbReference type="SMART" id="SM00220">
    <property type="entry name" value="S_TKc"/>
    <property type="match status" value="1"/>
</dbReference>
<dbReference type="SUPFAM" id="SSF56112">
    <property type="entry name" value="Protein kinase-like (PK-like)"/>
    <property type="match status" value="1"/>
</dbReference>
<dbReference type="GO" id="GO:0004672">
    <property type="term" value="F:protein kinase activity"/>
    <property type="evidence" value="ECO:0007669"/>
    <property type="project" value="InterPro"/>
</dbReference>
<evidence type="ECO:0000313" key="4">
    <source>
        <dbReference type="Proteomes" id="UP001291623"/>
    </source>
</evidence>
<reference evidence="3" key="1">
    <citation type="submission" date="2023-12" db="EMBL/GenBank/DDBJ databases">
        <title>Genome assembly of Anisodus tanguticus.</title>
        <authorList>
            <person name="Wang Y.-J."/>
        </authorList>
    </citation>
    <scope>NUCLEOTIDE SEQUENCE</scope>
    <source>
        <strain evidence="3">KB-2021</strain>
        <tissue evidence="3">Leaf</tissue>
    </source>
</reference>
<evidence type="ECO:0000313" key="3">
    <source>
        <dbReference type="EMBL" id="KAK4353998.1"/>
    </source>
</evidence>
<sequence>MGEGIVAYRPAIGKIYTDPHTKIKYRLEKVIGTSGFDFVYKASYFTPNYTDNGNLLPSGYVAIKYLRPGPDIVRSLSQEQTPVSNMVNVDTWFIRRFREGILVALPYMSEGSIRYMLSTRFHYGFPEDCIAIVLKEALKGLLDIHNSGQVHRCFTAANIFVNFKPSPMRNVEIKLAFAATGYESDLACPTEVVEYDHGPHPVSTSVPPLLIISEWASAPEVYDTLYDGEDHDGNEEDKCLTFQSDIWLVGIAALELAYGNIRVNSRAEFDAMINKIRKSKRLPNKLEYLLEEIMAEESQKYGKLKGAVESFLKDKLKLGKKKGERAFSKEFEKVVLECLHRNESKRPTVEKLLQMPFFQDAKDLKWENMELNVFLKK</sequence>
<evidence type="ECO:0000259" key="2">
    <source>
        <dbReference type="PROSITE" id="PS50011"/>
    </source>
</evidence>
<feature type="domain" description="Protein kinase" evidence="2">
    <location>
        <begin position="25"/>
        <end position="358"/>
    </location>
</feature>
<comment type="similarity">
    <text evidence="1">Belongs to the protein kinase superfamily. STE Ser/Thr protein kinase family. STE20 subfamily.</text>
</comment>
<dbReference type="GO" id="GO:0005524">
    <property type="term" value="F:ATP binding"/>
    <property type="evidence" value="ECO:0007669"/>
    <property type="project" value="InterPro"/>
</dbReference>
<dbReference type="Gene3D" id="1.10.510.10">
    <property type="entry name" value="Transferase(Phosphotransferase) domain 1"/>
    <property type="match status" value="1"/>
</dbReference>
<dbReference type="InterPro" id="IPR011009">
    <property type="entry name" value="Kinase-like_dom_sf"/>
</dbReference>
<dbReference type="EMBL" id="JAVYJV010000014">
    <property type="protein sequence ID" value="KAK4353998.1"/>
    <property type="molecule type" value="Genomic_DNA"/>
</dbReference>
<name>A0AAE1RLT4_9SOLA</name>
<accession>A0AAE1RLT4</accession>
<comment type="caution">
    <text evidence="3">The sequence shown here is derived from an EMBL/GenBank/DDBJ whole genome shotgun (WGS) entry which is preliminary data.</text>
</comment>
<dbReference type="GO" id="GO:0043539">
    <property type="term" value="F:protein serine/threonine kinase activator activity"/>
    <property type="evidence" value="ECO:0007669"/>
    <property type="project" value="InterPro"/>
</dbReference>
<dbReference type="InterPro" id="IPR047173">
    <property type="entry name" value="STRAD_A/B-like"/>
</dbReference>
<organism evidence="3 4">
    <name type="scientific">Anisodus tanguticus</name>
    <dbReference type="NCBI Taxonomy" id="243964"/>
    <lineage>
        <taxon>Eukaryota</taxon>
        <taxon>Viridiplantae</taxon>
        <taxon>Streptophyta</taxon>
        <taxon>Embryophyta</taxon>
        <taxon>Tracheophyta</taxon>
        <taxon>Spermatophyta</taxon>
        <taxon>Magnoliopsida</taxon>
        <taxon>eudicotyledons</taxon>
        <taxon>Gunneridae</taxon>
        <taxon>Pentapetalae</taxon>
        <taxon>asterids</taxon>
        <taxon>lamiids</taxon>
        <taxon>Solanales</taxon>
        <taxon>Solanaceae</taxon>
        <taxon>Solanoideae</taxon>
        <taxon>Hyoscyameae</taxon>
        <taxon>Anisodus</taxon>
    </lineage>
</organism>
<dbReference type="PANTHER" id="PTHR48014">
    <property type="entry name" value="SERINE/THREONINE-PROTEIN KINASE FRAY2"/>
    <property type="match status" value="1"/>
</dbReference>